<dbReference type="CDD" id="cd06526">
    <property type="entry name" value="metazoan_ACD"/>
    <property type="match status" value="2"/>
</dbReference>
<reference evidence="5 6" key="1">
    <citation type="submission" date="2019-07" db="EMBL/GenBank/DDBJ databases">
        <authorList>
            <person name="Jastrzebski P J."/>
            <person name="Paukszto L."/>
            <person name="Jastrzebski P J."/>
        </authorList>
    </citation>
    <scope>NUCLEOTIDE SEQUENCE [LARGE SCALE GENOMIC DNA]</scope>
    <source>
        <strain evidence="5 6">WMS-il1</strain>
    </source>
</reference>
<sequence length="291" mass="32611">MLCSAMLQSHPMMTLRPVDGVFQLVERSPRGLRGGLWNMQRRLLSFEPITMVDAVVSNMLREVEPDQDRGTSSLDVPRDVFEVGDDGKLNFRVYFNAKDYRPEDITVQTGREKLTIKAKKSVKEGSTTVEEFVGKSIALPPSVDSEKFKATLTKDGVLVVEAPVSEPEYKSVEVKAEEERAIQPAQVEENQLALNNKDGLEIATSEDGSKRMHLELVVGEHFSPNDLKIWTKDGRMFVSGAVRKEEKTENSMRSERYEFSRSFPVPENVDVEKLKAEIAGGHLVVEAPINS</sequence>
<dbReference type="GO" id="GO:0051082">
    <property type="term" value="F:unfolded protein binding"/>
    <property type="evidence" value="ECO:0007669"/>
    <property type="project" value="TreeGrafter"/>
</dbReference>
<comment type="similarity">
    <text evidence="1 2">Belongs to the small heat shock protein (HSP20) family.</text>
</comment>
<name>A0A564Z1U7_HYMDI</name>
<evidence type="ECO:0000256" key="1">
    <source>
        <dbReference type="PROSITE-ProRule" id="PRU00285"/>
    </source>
</evidence>
<feature type="domain" description="SHSP" evidence="3">
    <location>
        <begin position="193"/>
        <end position="291"/>
    </location>
</feature>
<dbReference type="SUPFAM" id="SSF49764">
    <property type="entry name" value="HSP20-like chaperones"/>
    <property type="match status" value="2"/>
</dbReference>
<dbReference type="GO" id="GO:0005634">
    <property type="term" value="C:nucleus"/>
    <property type="evidence" value="ECO:0007669"/>
    <property type="project" value="TreeGrafter"/>
</dbReference>
<dbReference type="Pfam" id="PF00011">
    <property type="entry name" value="HSP20"/>
    <property type="match status" value="2"/>
</dbReference>
<dbReference type="InterPro" id="IPR049356">
    <property type="entry name" value="Tsp36_N"/>
</dbReference>
<dbReference type="GO" id="GO:0005737">
    <property type="term" value="C:cytoplasm"/>
    <property type="evidence" value="ECO:0007669"/>
    <property type="project" value="TreeGrafter"/>
</dbReference>
<dbReference type="PROSITE" id="PS01031">
    <property type="entry name" value="SHSP"/>
    <property type="match status" value="2"/>
</dbReference>
<dbReference type="GO" id="GO:0042026">
    <property type="term" value="P:protein refolding"/>
    <property type="evidence" value="ECO:0007669"/>
    <property type="project" value="TreeGrafter"/>
</dbReference>
<dbReference type="Gene3D" id="2.60.40.790">
    <property type="match status" value="2"/>
</dbReference>
<dbReference type="InterPro" id="IPR002068">
    <property type="entry name" value="A-crystallin/Hsp20_dom"/>
</dbReference>
<evidence type="ECO:0000256" key="2">
    <source>
        <dbReference type="RuleBase" id="RU003616"/>
    </source>
</evidence>
<feature type="domain" description="SHSP" evidence="3">
    <location>
        <begin position="71"/>
        <end position="177"/>
    </location>
</feature>
<evidence type="ECO:0000259" key="3">
    <source>
        <dbReference type="PROSITE" id="PS01031"/>
    </source>
</evidence>
<keyword evidence="6" id="KW-1185">Reference proteome</keyword>
<accession>A0A564Z1U7</accession>
<protein>
    <recommendedName>
        <fullName evidence="3">SHSP domain-containing protein</fullName>
    </recommendedName>
</protein>
<organism evidence="5 6">
    <name type="scientific">Hymenolepis diminuta</name>
    <name type="common">Rat tapeworm</name>
    <dbReference type="NCBI Taxonomy" id="6216"/>
    <lineage>
        <taxon>Eukaryota</taxon>
        <taxon>Metazoa</taxon>
        <taxon>Spiralia</taxon>
        <taxon>Lophotrochozoa</taxon>
        <taxon>Platyhelminthes</taxon>
        <taxon>Cestoda</taxon>
        <taxon>Eucestoda</taxon>
        <taxon>Cyclophyllidea</taxon>
        <taxon>Hymenolepididae</taxon>
        <taxon>Hymenolepis</taxon>
    </lineage>
</organism>
<dbReference type="InterPro" id="IPR001436">
    <property type="entry name" value="Alpha-crystallin/sHSP_animal"/>
</dbReference>
<dbReference type="InterPro" id="IPR008978">
    <property type="entry name" value="HSP20-like_chaperone"/>
</dbReference>
<dbReference type="InterPro" id="IPR049357">
    <property type="entry name" value="Tsp36_N_sf"/>
</dbReference>
<evidence type="ECO:0000313" key="5">
    <source>
        <dbReference type="EMBL" id="VUZ53390.1"/>
    </source>
</evidence>
<dbReference type="AlphaFoldDB" id="A0A564Z1U7"/>
<evidence type="ECO:0000313" key="4">
    <source>
        <dbReference type="EMBL" id="VUZ53389.1"/>
    </source>
</evidence>
<dbReference type="PANTHER" id="PTHR45640:SF26">
    <property type="entry name" value="RE23625P"/>
    <property type="match status" value="1"/>
</dbReference>
<dbReference type="Proteomes" id="UP000321570">
    <property type="component" value="Unassembled WGS sequence"/>
</dbReference>
<dbReference type="PANTHER" id="PTHR45640">
    <property type="entry name" value="HEAT SHOCK PROTEIN HSP-12.2-RELATED"/>
    <property type="match status" value="1"/>
</dbReference>
<dbReference type="EMBL" id="CABIJS010000555">
    <property type="protein sequence ID" value="VUZ53389.1"/>
    <property type="molecule type" value="Genomic_DNA"/>
</dbReference>
<proteinExistence type="inferred from homology"/>
<dbReference type="Gene3D" id="6.10.20.50">
    <property type="match status" value="1"/>
</dbReference>
<dbReference type="Pfam" id="PF20894">
    <property type="entry name" value="Tsp36_N"/>
    <property type="match status" value="1"/>
</dbReference>
<dbReference type="GO" id="GO:0009408">
    <property type="term" value="P:response to heat"/>
    <property type="evidence" value="ECO:0007669"/>
    <property type="project" value="TreeGrafter"/>
</dbReference>
<evidence type="ECO:0000313" key="6">
    <source>
        <dbReference type="Proteomes" id="UP000321570"/>
    </source>
</evidence>
<gene>
    <name evidence="5" type="ORF">WMSIL1_LOCUS11920</name>
    <name evidence="4" type="ORF">WMSIL1_LOCUS11921</name>
</gene>
<dbReference type="EMBL" id="CABIJS010000555">
    <property type="protein sequence ID" value="VUZ53390.1"/>
    <property type="molecule type" value="Genomic_DNA"/>
</dbReference>